<accession>A5G421</accession>
<keyword evidence="3" id="KW-1185">Reference proteome</keyword>
<dbReference type="PANTHER" id="PTHR47561:SF1">
    <property type="entry name" value="POLYSACCHARIDE DEACETYLASE FAMILY PROTEIN (AFU_ORTHOLOGUE AFUA_6G05030)"/>
    <property type="match status" value="1"/>
</dbReference>
<dbReference type="InterPro" id="IPR045235">
    <property type="entry name" value="PuuE_HpPgdA-like"/>
</dbReference>
<dbReference type="PANTHER" id="PTHR47561">
    <property type="entry name" value="POLYSACCHARIDE DEACETYLASE FAMILY PROTEIN (AFU_ORTHOLOGUE AFUA_6G05030)"/>
    <property type="match status" value="1"/>
</dbReference>
<name>A5G421_GEOUR</name>
<evidence type="ECO:0000313" key="3">
    <source>
        <dbReference type="Proteomes" id="UP000006695"/>
    </source>
</evidence>
<reference evidence="2 3" key="1">
    <citation type="submission" date="2007-05" db="EMBL/GenBank/DDBJ databases">
        <title>Complete sequence of Geobacter uraniireducens Rf4.</title>
        <authorList>
            <consortium name="US DOE Joint Genome Institute"/>
            <person name="Copeland A."/>
            <person name="Lucas S."/>
            <person name="Lapidus A."/>
            <person name="Barry K."/>
            <person name="Detter J.C."/>
            <person name="Glavina del Rio T."/>
            <person name="Hammon N."/>
            <person name="Israni S."/>
            <person name="Dalin E."/>
            <person name="Tice H."/>
            <person name="Pitluck S."/>
            <person name="Chertkov O."/>
            <person name="Brettin T."/>
            <person name="Bruce D."/>
            <person name="Han C."/>
            <person name="Schmutz J."/>
            <person name="Larimer F."/>
            <person name="Land M."/>
            <person name="Hauser L."/>
            <person name="Kyrpides N."/>
            <person name="Mikhailova N."/>
            <person name="Shelobolina E."/>
            <person name="Aklujkar M."/>
            <person name="Lovley D."/>
            <person name="Richardson P."/>
        </authorList>
    </citation>
    <scope>NUCLEOTIDE SEQUENCE [LARGE SCALE GENOMIC DNA]</scope>
    <source>
        <strain evidence="2 3">Rf4</strain>
    </source>
</reference>
<dbReference type="NCBIfam" id="TIGR03006">
    <property type="entry name" value="pepcterm_polyde"/>
    <property type="match status" value="1"/>
</dbReference>
<dbReference type="STRING" id="351605.Gura_2360"/>
<dbReference type="GO" id="GO:0016810">
    <property type="term" value="F:hydrolase activity, acting on carbon-nitrogen (but not peptide) bonds"/>
    <property type="evidence" value="ECO:0007669"/>
    <property type="project" value="InterPro"/>
</dbReference>
<dbReference type="GO" id="GO:0005975">
    <property type="term" value="P:carbohydrate metabolic process"/>
    <property type="evidence" value="ECO:0007669"/>
    <property type="project" value="InterPro"/>
</dbReference>
<protein>
    <submittedName>
        <fullName evidence="2">Polysaccharide deacetylase</fullName>
    </submittedName>
</protein>
<dbReference type="InterPro" id="IPR014344">
    <property type="entry name" value="XrtA_polysacc_deacetyl"/>
</dbReference>
<dbReference type="Pfam" id="PF01522">
    <property type="entry name" value="Polysacc_deac_1"/>
    <property type="match status" value="1"/>
</dbReference>
<dbReference type="InterPro" id="IPR002509">
    <property type="entry name" value="NODB_dom"/>
</dbReference>
<evidence type="ECO:0000313" key="2">
    <source>
        <dbReference type="EMBL" id="ABQ26539.1"/>
    </source>
</evidence>
<dbReference type="HOGENOM" id="CLU_066872_0_0_7"/>
<gene>
    <name evidence="2" type="ordered locus">Gura_2360</name>
</gene>
<feature type="domain" description="NodB homology" evidence="1">
    <location>
        <begin position="20"/>
        <end position="293"/>
    </location>
</feature>
<dbReference type="Gene3D" id="3.20.20.370">
    <property type="entry name" value="Glycoside hydrolase/deacetylase"/>
    <property type="match status" value="1"/>
</dbReference>
<dbReference type="Proteomes" id="UP000006695">
    <property type="component" value="Chromosome"/>
</dbReference>
<dbReference type="Pfam" id="PF11959">
    <property type="entry name" value="DUF3473"/>
    <property type="match status" value="1"/>
</dbReference>
<dbReference type="SUPFAM" id="SSF88713">
    <property type="entry name" value="Glycoside hydrolase/deacetylase"/>
    <property type="match status" value="1"/>
</dbReference>
<sequence>MYNALTIDVEDYFHVTAFERYVKIEDWDCFPLRVVANTHRILDLLEEFSVKATFFVLGWVAQRVPGLVREIMQRGHEIACHGYCHELVYAIGPERFRKDVRRAKGLLEDITGVPVCGYRAPSYSITGKSLWALDILVEEGFTYDSSIFPIVHDIYGIPGGERFPHEIETRAGKIKEFPISTFPLRIGWWQYRLPIAGGGYLRLFPAPLVGRAINYINTCESQPTVVYFHPWEIDPDQPRIRAGLKSRFRHYLNLDKMESKIKYLLNSLKFHAIQDVWNLSGNRIERTSDELSM</sequence>
<dbReference type="KEGG" id="gur:Gura_2360"/>
<dbReference type="AlphaFoldDB" id="A5G421"/>
<dbReference type="CDD" id="cd10941">
    <property type="entry name" value="CE4_PuuE_HpPgdA_like_2"/>
    <property type="match status" value="1"/>
</dbReference>
<dbReference type="InterPro" id="IPR022560">
    <property type="entry name" value="DUF3473"/>
</dbReference>
<proteinExistence type="predicted"/>
<dbReference type="EMBL" id="CP000698">
    <property type="protein sequence ID" value="ABQ26539.1"/>
    <property type="molecule type" value="Genomic_DNA"/>
</dbReference>
<evidence type="ECO:0000259" key="1">
    <source>
        <dbReference type="PROSITE" id="PS51677"/>
    </source>
</evidence>
<organism evidence="2 3">
    <name type="scientific">Geotalea uraniireducens (strain Rf4)</name>
    <name type="common">Geobacter uraniireducens</name>
    <dbReference type="NCBI Taxonomy" id="351605"/>
    <lineage>
        <taxon>Bacteria</taxon>
        <taxon>Pseudomonadati</taxon>
        <taxon>Thermodesulfobacteriota</taxon>
        <taxon>Desulfuromonadia</taxon>
        <taxon>Geobacterales</taxon>
        <taxon>Geobacteraceae</taxon>
        <taxon>Geotalea</taxon>
    </lineage>
</organism>
<dbReference type="InterPro" id="IPR011330">
    <property type="entry name" value="Glyco_hydro/deAcase_b/a-brl"/>
</dbReference>
<dbReference type="OrthoDB" id="5352625at2"/>
<dbReference type="RefSeq" id="WP_011939232.1">
    <property type="nucleotide sequence ID" value="NC_009483.1"/>
</dbReference>
<dbReference type="PROSITE" id="PS51677">
    <property type="entry name" value="NODB"/>
    <property type="match status" value="1"/>
</dbReference>